<evidence type="ECO:0000313" key="3">
    <source>
        <dbReference type="Proteomes" id="UP000549457"/>
    </source>
</evidence>
<gene>
    <name evidence="2" type="ORF">HNP73_001151</name>
</gene>
<keyword evidence="1" id="KW-0472">Membrane</keyword>
<feature type="transmembrane region" description="Helical" evidence="1">
    <location>
        <begin position="12"/>
        <end position="36"/>
    </location>
</feature>
<keyword evidence="1" id="KW-1133">Transmembrane helix</keyword>
<organism evidence="2 3">
    <name type="scientific">Amaricoccus macauensis</name>
    <dbReference type="NCBI Taxonomy" id="57001"/>
    <lineage>
        <taxon>Bacteria</taxon>
        <taxon>Pseudomonadati</taxon>
        <taxon>Pseudomonadota</taxon>
        <taxon>Alphaproteobacteria</taxon>
        <taxon>Rhodobacterales</taxon>
        <taxon>Paracoccaceae</taxon>
        <taxon>Amaricoccus</taxon>
    </lineage>
</organism>
<evidence type="ECO:0000313" key="2">
    <source>
        <dbReference type="EMBL" id="MBB5221230.1"/>
    </source>
</evidence>
<keyword evidence="3" id="KW-1185">Reference proteome</keyword>
<accession>A0A840SKD9</accession>
<dbReference type="Proteomes" id="UP000549457">
    <property type="component" value="Unassembled WGS sequence"/>
</dbReference>
<feature type="transmembrane region" description="Helical" evidence="1">
    <location>
        <begin position="56"/>
        <end position="73"/>
    </location>
</feature>
<feature type="transmembrane region" description="Helical" evidence="1">
    <location>
        <begin position="80"/>
        <end position="103"/>
    </location>
</feature>
<dbReference type="EMBL" id="JACHFM010000001">
    <property type="protein sequence ID" value="MBB5221230.1"/>
    <property type="molecule type" value="Genomic_DNA"/>
</dbReference>
<keyword evidence="1" id="KW-0812">Transmembrane</keyword>
<dbReference type="AlphaFoldDB" id="A0A840SKD9"/>
<evidence type="ECO:0000256" key="1">
    <source>
        <dbReference type="SAM" id="Phobius"/>
    </source>
</evidence>
<name>A0A840SKD9_9RHOB</name>
<sequence>MLELLKKNWGRACSEVLSSVVGSLGFIYVIAIILSIQNPPSSIGNQFSKYFAGGQITMSILPVAGVAFMALLRHKATHQVLALILLITLVFPIVATSFIIGLNPGFETGGLKSPLLTWLWVQFFGLHVLWFIILLLEPKIPTAQQAGEDQENRVNSIKLGANRRAE</sequence>
<reference evidence="2 3" key="1">
    <citation type="submission" date="2020-08" db="EMBL/GenBank/DDBJ databases">
        <title>Genomic Encyclopedia of Type Strains, Phase IV (KMG-IV): sequencing the most valuable type-strain genomes for metagenomic binning, comparative biology and taxonomic classification.</title>
        <authorList>
            <person name="Goeker M."/>
        </authorList>
    </citation>
    <scope>NUCLEOTIDE SEQUENCE [LARGE SCALE GENOMIC DNA]</scope>
    <source>
        <strain evidence="2 3">DSM 101730</strain>
    </source>
</reference>
<dbReference type="RefSeq" id="WP_184147622.1">
    <property type="nucleotide sequence ID" value="NZ_JACHFM010000001.1"/>
</dbReference>
<proteinExistence type="predicted"/>
<comment type="caution">
    <text evidence="2">The sequence shown here is derived from an EMBL/GenBank/DDBJ whole genome shotgun (WGS) entry which is preliminary data.</text>
</comment>
<protein>
    <submittedName>
        <fullName evidence="2">Uncharacterized protein</fullName>
    </submittedName>
</protein>
<feature type="transmembrane region" description="Helical" evidence="1">
    <location>
        <begin position="115"/>
        <end position="136"/>
    </location>
</feature>